<dbReference type="AlphaFoldDB" id="A0A842HEN0"/>
<dbReference type="Gene3D" id="2.60.120.330">
    <property type="entry name" value="B-lactam Antibiotic, Isopenicillin N Synthase, Chain"/>
    <property type="match status" value="1"/>
</dbReference>
<dbReference type="Proteomes" id="UP000546464">
    <property type="component" value="Unassembled WGS sequence"/>
</dbReference>
<comment type="similarity">
    <text evidence="1">Belongs to the aspartyl/asparaginyl beta-hydroxylase family.</text>
</comment>
<dbReference type="PANTHER" id="PTHR46332">
    <property type="entry name" value="ASPARTATE BETA-HYDROXYLASE DOMAIN-CONTAINING PROTEIN 2"/>
    <property type="match status" value="1"/>
</dbReference>
<keyword evidence="2" id="KW-0223">Dioxygenase</keyword>
<keyword evidence="3" id="KW-0560">Oxidoreductase</keyword>
<dbReference type="InterPro" id="IPR051821">
    <property type="entry name" value="Asp/Asn_beta-hydroxylase"/>
</dbReference>
<evidence type="ECO:0000313" key="5">
    <source>
        <dbReference type="EMBL" id="MBC2593984.1"/>
    </source>
</evidence>
<dbReference type="SUPFAM" id="SSF51197">
    <property type="entry name" value="Clavaminate synthase-like"/>
    <property type="match status" value="1"/>
</dbReference>
<dbReference type="GO" id="GO:0051213">
    <property type="term" value="F:dioxygenase activity"/>
    <property type="evidence" value="ECO:0007669"/>
    <property type="project" value="UniProtKB-KW"/>
</dbReference>
<dbReference type="GO" id="GO:0016020">
    <property type="term" value="C:membrane"/>
    <property type="evidence" value="ECO:0007669"/>
    <property type="project" value="TreeGrafter"/>
</dbReference>
<feature type="domain" description="Aspartyl/asparaginy/proline hydroxylase" evidence="4">
    <location>
        <begin position="55"/>
        <end position="210"/>
    </location>
</feature>
<evidence type="ECO:0000256" key="3">
    <source>
        <dbReference type="ARBA" id="ARBA00023002"/>
    </source>
</evidence>
<dbReference type="PANTHER" id="PTHR46332:SF5">
    <property type="entry name" value="ASPARTATE BETA-HYDROXYLASE DOMAIN CONTAINING 2"/>
    <property type="match status" value="1"/>
</dbReference>
<gene>
    <name evidence="5" type="ORF">H5P28_06885</name>
</gene>
<dbReference type="InterPro" id="IPR027443">
    <property type="entry name" value="IPNS-like_sf"/>
</dbReference>
<evidence type="ECO:0000259" key="4">
    <source>
        <dbReference type="Pfam" id="PF05118"/>
    </source>
</evidence>
<name>A0A842HEN0_9BACT</name>
<dbReference type="RefSeq" id="WP_185674969.1">
    <property type="nucleotide sequence ID" value="NZ_JACHVB010000020.1"/>
</dbReference>
<sequence length="255" mass="29769">MESEKQRLKNPTSTFDKMFTGFLSWVERRIAKHSVHGNPPVYDPAEFPWVAEIDKEWKLVRAELDKLLERREELPNFHDISPDVSSITNDNNWKTFFLLGYGVNCEENQKSCPETTRLIRKIPGIKTAMFSILSPGKHIPHHTGPYNGVLRYHLGLVVPEPREQCRIRVDEQYIVWEEGKGIVFDDCFDHEVWNDTDGVRVVLFVDFVRPVKFPFNLLNKLVLSTAAFTPYIREANENQKKWEKQFHQKDKAAAN</sequence>
<organism evidence="5 6">
    <name type="scientific">Ruficoccus amylovorans</name>
    <dbReference type="NCBI Taxonomy" id="1804625"/>
    <lineage>
        <taxon>Bacteria</taxon>
        <taxon>Pseudomonadati</taxon>
        <taxon>Verrucomicrobiota</taxon>
        <taxon>Opitutia</taxon>
        <taxon>Puniceicoccales</taxon>
        <taxon>Cerasicoccaceae</taxon>
        <taxon>Ruficoccus</taxon>
    </lineage>
</organism>
<accession>A0A842HEN0</accession>
<comment type="caution">
    <text evidence="5">The sequence shown here is derived from an EMBL/GenBank/DDBJ whole genome shotgun (WGS) entry which is preliminary data.</text>
</comment>
<reference evidence="5 6" key="1">
    <citation type="submission" date="2020-07" db="EMBL/GenBank/DDBJ databases">
        <authorList>
            <person name="Feng X."/>
        </authorList>
    </citation>
    <scope>NUCLEOTIDE SEQUENCE [LARGE SCALE GENOMIC DNA]</scope>
    <source>
        <strain evidence="5 6">JCM31066</strain>
    </source>
</reference>
<evidence type="ECO:0000256" key="2">
    <source>
        <dbReference type="ARBA" id="ARBA00022964"/>
    </source>
</evidence>
<evidence type="ECO:0000313" key="6">
    <source>
        <dbReference type="Proteomes" id="UP000546464"/>
    </source>
</evidence>
<protein>
    <submittedName>
        <fullName evidence="5">Aspartyl/asparaginyl beta-hydroxylase domain-containing protein</fullName>
    </submittedName>
</protein>
<proteinExistence type="inferred from homology"/>
<dbReference type="EMBL" id="JACHVB010000020">
    <property type="protein sequence ID" value="MBC2593984.1"/>
    <property type="molecule type" value="Genomic_DNA"/>
</dbReference>
<dbReference type="InterPro" id="IPR007803">
    <property type="entry name" value="Asp/Arg/Pro-Hydrxlase"/>
</dbReference>
<keyword evidence="6" id="KW-1185">Reference proteome</keyword>
<dbReference type="Pfam" id="PF05118">
    <property type="entry name" value="Asp_Arg_Hydrox"/>
    <property type="match status" value="1"/>
</dbReference>
<evidence type="ECO:0000256" key="1">
    <source>
        <dbReference type="ARBA" id="ARBA00007730"/>
    </source>
</evidence>